<keyword evidence="2" id="KW-1185">Reference proteome</keyword>
<organism evidence="1 2">
    <name type="scientific">Colletotrichum sidae</name>
    <dbReference type="NCBI Taxonomy" id="1347389"/>
    <lineage>
        <taxon>Eukaryota</taxon>
        <taxon>Fungi</taxon>
        <taxon>Dikarya</taxon>
        <taxon>Ascomycota</taxon>
        <taxon>Pezizomycotina</taxon>
        <taxon>Sordariomycetes</taxon>
        <taxon>Hypocreomycetidae</taxon>
        <taxon>Glomerellales</taxon>
        <taxon>Glomerellaceae</taxon>
        <taxon>Colletotrichum</taxon>
        <taxon>Colletotrichum orbiculare species complex</taxon>
    </lineage>
</organism>
<gene>
    <name evidence="1" type="ORF">C8034_v008105</name>
</gene>
<evidence type="ECO:0000313" key="1">
    <source>
        <dbReference type="EMBL" id="TEA20659.1"/>
    </source>
</evidence>
<name>A0A4R8TRJ7_9PEZI</name>
<sequence>MATLMRLPRELRDEIIRFAVAVPGPPPAPATIPMFKAPVSYNDRSVPRKIKVEFRSSELRADEATTVYEAISILPRGHDNWDDLDLMLQGPARVFALCQF</sequence>
<evidence type="ECO:0000313" key="2">
    <source>
        <dbReference type="Proteomes" id="UP000295604"/>
    </source>
</evidence>
<proteinExistence type="predicted"/>
<comment type="caution">
    <text evidence="1">The sequence shown here is derived from an EMBL/GenBank/DDBJ whole genome shotgun (WGS) entry which is preliminary data.</text>
</comment>
<dbReference type="Proteomes" id="UP000295604">
    <property type="component" value="Unassembled WGS sequence"/>
</dbReference>
<accession>A0A4R8TRJ7</accession>
<dbReference type="EMBL" id="QAPF01000029">
    <property type="protein sequence ID" value="TEA20659.1"/>
    <property type="molecule type" value="Genomic_DNA"/>
</dbReference>
<protein>
    <submittedName>
        <fullName evidence="1">Uncharacterized protein</fullName>
    </submittedName>
</protein>
<dbReference type="AlphaFoldDB" id="A0A4R8TRJ7"/>
<reference evidence="1 2" key="1">
    <citation type="submission" date="2018-11" db="EMBL/GenBank/DDBJ databases">
        <title>Genome sequence and assembly of Colletotrichum sidae.</title>
        <authorList>
            <person name="Gan P."/>
            <person name="Shirasu K."/>
        </authorList>
    </citation>
    <scope>NUCLEOTIDE SEQUENCE [LARGE SCALE GENOMIC DNA]</scope>
    <source>
        <strain evidence="1 2">CBS 518.97</strain>
    </source>
</reference>